<gene>
    <name evidence="1" type="ORF">SCHPADRAFT_132931</name>
</gene>
<reference evidence="1 2" key="1">
    <citation type="submission" date="2015-04" db="EMBL/GenBank/DDBJ databases">
        <title>Complete genome sequence of Schizopora paradoxa KUC8140, a cosmopolitan wood degrader in East Asia.</title>
        <authorList>
            <consortium name="DOE Joint Genome Institute"/>
            <person name="Min B."/>
            <person name="Park H."/>
            <person name="Jang Y."/>
            <person name="Kim J.-J."/>
            <person name="Kim K.H."/>
            <person name="Pangilinan J."/>
            <person name="Lipzen A."/>
            <person name="Riley R."/>
            <person name="Grigoriev I.V."/>
            <person name="Spatafora J.W."/>
            <person name="Choi I.-G."/>
        </authorList>
    </citation>
    <scope>NUCLEOTIDE SEQUENCE [LARGE SCALE GENOMIC DNA]</scope>
    <source>
        <strain evidence="1 2">KUC8140</strain>
    </source>
</reference>
<evidence type="ECO:0000313" key="2">
    <source>
        <dbReference type="Proteomes" id="UP000053477"/>
    </source>
</evidence>
<proteinExistence type="predicted"/>
<protein>
    <recommendedName>
        <fullName evidence="3">Fungal N-terminal domain-containing protein</fullName>
    </recommendedName>
</protein>
<dbReference type="AlphaFoldDB" id="A0A0H2SM91"/>
<organism evidence="1 2">
    <name type="scientific">Schizopora paradoxa</name>
    <dbReference type="NCBI Taxonomy" id="27342"/>
    <lineage>
        <taxon>Eukaryota</taxon>
        <taxon>Fungi</taxon>
        <taxon>Dikarya</taxon>
        <taxon>Basidiomycota</taxon>
        <taxon>Agaricomycotina</taxon>
        <taxon>Agaricomycetes</taxon>
        <taxon>Hymenochaetales</taxon>
        <taxon>Schizoporaceae</taxon>
        <taxon>Schizopora</taxon>
    </lineage>
</organism>
<dbReference type="EMBL" id="KQ085897">
    <property type="protein sequence ID" value="KLO18211.1"/>
    <property type="molecule type" value="Genomic_DNA"/>
</dbReference>
<accession>A0A0H2SM91</accession>
<name>A0A0H2SM91_9AGAM</name>
<evidence type="ECO:0000313" key="1">
    <source>
        <dbReference type="EMBL" id="KLO18211.1"/>
    </source>
</evidence>
<dbReference type="InParanoid" id="A0A0H2SM91"/>
<dbReference type="Proteomes" id="UP000053477">
    <property type="component" value="Unassembled WGS sequence"/>
</dbReference>
<sequence length="147" mass="16338">MEVGVTILGAVSDSIPLVGGAIKGCTEGILGVLHLIDEKKKNNTDIVVLENKLQCLNVIVEVVCKRTQTEDSLKLLKYVADELNYIVHEFESIKNKSRKKLSSYVNSKHMGNDLRRYARSVSDLVVICNNIVSLLLFAKRLAQPQIT</sequence>
<keyword evidence="2" id="KW-1185">Reference proteome</keyword>
<evidence type="ECO:0008006" key="3">
    <source>
        <dbReference type="Google" id="ProtNLM"/>
    </source>
</evidence>